<reference evidence="1" key="1">
    <citation type="submission" date="2018-02" db="EMBL/GenBank/DDBJ databases">
        <title>The genomes of Aspergillus section Nigri reveals drivers in fungal speciation.</title>
        <authorList>
            <consortium name="DOE Joint Genome Institute"/>
            <person name="Vesth T.C."/>
            <person name="Nybo J."/>
            <person name="Theobald S."/>
            <person name="Brandl J."/>
            <person name="Frisvad J.C."/>
            <person name="Nielsen K.F."/>
            <person name="Lyhne E.K."/>
            <person name="Kogle M.E."/>
            <person name="Kuo A."/>
            <person name="Riley R."/>
            <person name="Clum A."/>
            <person name="Nolan M."/>
            <person name="Lipzen A."/>
            <person name="Salamov A."/>
            <person name="Henrissat B."/>
            <person name="Wiebenga A."/>
            <person name="De vries R.P."/>
            <person name="Grigoriev I.V."/>
            <person name="Mortensen U.H."/>
            <person name="Andersen M.R."/>
            <person name="Baker S.E."/>
        </authorList>
    </citation>
    <scope>NUCLEOTIDE SEQUENCE</scope>
    <source>
        <strain evidence="1">CBS 121060</strain>
    </source>
</reference>
<sequence>MLFVQAWPSTGRFWRKENPTPAELRYMRFGPSSSKLQVPRSPPQTEEDAFTKQLRRIDALEWENKDRCEEAYFGDSLDIGLRRFRQATYGSWSSVNC</sequence>
<proteinExistence type="predicted"/>
<keyword evidence="2" id="KW-1185">Reference proteome</keyword>
<dbReference type="Proteomes" id="UP000249661">
    <property type="component" value="Unassembled WGS sequence"/>
</dbReference>
<evidence type="ECO:0000313" key="1">
    <source>
        <dbReference type="EMBL" id="RAH72640.1"/>
    </source>
</evidence>
<organism evidence="1 2">
    <name type="scientific">Aspergillus aculeatinus CBS 121060</name>
    <dbReference type="NCBI Taxonomy" id="1448322"/>
    <lineage>
        <taxon>Eukaryota</taxon>
        <taxon>Fungi</taxon>
        <taxon>Dikarya</taxon>
        <taxon>Ascomycota</taxon>
        <taxon>Pezizomycotina</taxon>
        <taxon>Eurotiomycetes</taxon>
        <taxon>Eurotiomycetidae</taxon>
        <taxon>Eurotiales</taxon>
        <taxon>Aspergillaceae</taxon>
        <taxon>Aspergillus</taxon>
        <taxon>Aspergillus subgen. Circumdati</taxon>
    </lineage>
</organism>
<protein>
    <submittedName>
        <fullName evidence="1">Uncharacterized protein</fullName>
    </submittedName>
</protein>
<evidence type="ECO:0000313" key="2">
    <source>
        <dbReference type="Proteomes" id="UP000249661"/>
    </source>
</evidence>
<gene>
    <name evidence="1" type="ORF">BO66DRAFT_436305</name>
</gene>
<name>A0ACD1HGD7_9EURO</name>
<accession>A0ACD1HGD7</accession>
<dbReference type="EMBL" id="KZ824943">
    <property type="protein sequence ID" value="RAH72640.1"/>
    <property type="molecule type" value="Genomic_DNA"/>
</dbReference>